<reference evidence="4 5" key="1">
    <citation type="submission" date="2016-11" db="EMBL/GenBank/DDBJ databases">
        <title>Trade-off between light-utilization and light-protection in marine flavobacteria.</title>
        <authorList>
            <person name="Kumagai Y."/>
        </authorList>
    </citation>
    <scope>NUCLEOTIDE SEQUENCE [LARGE SCALE GENOMIC DNA]</scope>
    <source>
        <strain evidence="4 5">JCM 17109</strain>
    </source>
</reference>
<dbReference type="InterPro" id="IPR052037">
    <property type="entry name" value="LPS_export_LptA"/>
</dbReference>
<dbReference type="Gene3D" id="2.60.450.10">
    <property type="entry name" value="Lipopolysaccharide (LPS) transport protein A like domain"/>
    <property type="match status" value="3"/>
</dbReference>
<evidence type="ECO:0000256" key="2">
    <source>
        <dbReference type="SAM" id="MobiDB-lite"/>
    </source>
</evidence>
<dbReference type="InterPro" id="IPR005653">
    <property type="entry name" value="OstA-like_N"/>
</dbReference>
<proteinExistence type="predicted"/>
<dbReference type="GO" id="GO:0030288">
    <property type="term" value="C:outer membrane-bounded periplasmic space"/>
    <property type="evidence" value="ECO:0007669"/>
    <property type="project" value="TreeGrafter"/>
</dbReference>
<dbReference type="PANTHER" id="PTHR36504:SF1">
    <property type="entry name" value="LIPOPOLYSACCHARIDE EXPORT SYSTEM PROTEIN LPTA"/>
    <property type="match status" value="1"/>
</dbReference>
<accession>A0A2S9WXZ0</accession>
<evidence type="ECO:0000313" key="4">
    <source>
        <dbReference type="EMBL" id="PRP68325.1"/>
    </source>
</evidence>
<dbReference type="PANTHER" id="PTHR36504">
    <property type="entry name" value="LIPOPOLYSACCHARIDE EXPORT SYSTEM PROTEIN LPTA"/>
    <property type="match status" value="1"/>
</dbReference>
<dbReference type="GO" id="GO:0017089">
    <property type="term" value="F:glycolipid transfer activity"/>
    <property type="evidence" value="ECO:0007669"/>
    <property type="project" value="TreeGrafter"/>
</dbReference>
<dbReference type="GO" id="GO:0009279">
    <property type="term" value="C:cell outer membrane"/>
    <property type="evidence" value="ECO:0007669"/>
    <property type="project" value="TreeGrafter"/>
</dbReference>
<feature type="region of interest" description="Disordered" evidence="2">
    <location>
        <begin position="529"/>
        <end position="555"/>
    </location>
</feature>
<gene>
    <name evidence="4" type="ORF">BST86_07245</name>
</gene>
<comment type="caution">
    <text evidence="4">The sequence shown here is derived from an EMBL/GenBank/DDBJ whole genome shotgun (WGS) entry which is preliminary data.</text>
</comment>
<keyword evidence="5" id="KW-1185">Reference proteome</keyword>
<dbReference type="EMBL" id="MQUC01000003">
    <property type="protein sequence ID" value="PRP68325.1"/>
    <property type="molecule type" value="Genomic_DNA"/>
</dbReference>
<feature type="domain" description="Organic solvent tolerance-like N-terminal" evidence="3">
    <location>
        <begin position="46"/>
        <end position="176"/>
    </location>
</feature>
<dbReference type="AlphaFoldDB" id="A0A2S9WXZ0"/>
<dbReference type="OrthoDB" id="9805931at2"/>
<evidence type="ECO:0000259" key="3">
    <source>
        <dbReference type="Pfam" id="PF13100"/>
    </source>
</evidence>
<evidence type="ECO:0000313" key="5">
    <source>
        <dbReference type="Proteomes" id="UP000239532"/>
    </source>
</evidence>
<dbReference type="GO" id="GO:0015920">
    <property type="term" value="P:lipopolysaccharide transport"/>
    <property type="evidence" value="ECO:0007669"/>
    <property type="project" value="TreeGrafter"/>
</dbReference>
<feature type="compositionally biased region" description="Basic and acidic residues" evidence="2">
    <location>
        <begin position="531"/>
        <end position="545"/>
    </location>
</feature>
<name>A0A2S9WXZ0_9FLAO</name>
<keyword evidence="1" id="KW-0732">Signal</keyword>
<dbReference type="Proteomes" id="UP000239532">
    <property type="component" value="Unassembled WGS sequence"/>
</dbReference>
<dbReference type="Pfam" id="PF13100">
    <property type="entry name" value="OstA_2"/>
    <property type="match status" value="1"/>
</dbReference>
<protein>
    <submittedName>
        <fullName evidence="4">OstA-like protein</fullName>
    </submittedName>
</protein>
<sequence length="555" mass="63161">MSLGFFLIAIAQEQPVDSLIRVESPFESINENEFPGAILYLRNAGKQVYVQHRGIEMYCDKAVFYKESNFIKAIGNVRMNQGDTITMNSKYAEYNGRNQKAFASGNVNMRSPESTLQTDTLHFDRVRQQAYYRSGGTVRDTASTLKSRVGRYFMRDKKYQFLDNVVVTNPEYVINSNHLNFYSDSGHAYMYGPSTITGKTSKVYCERGFYDTRADEGYFVKNSSIDYNDRNVRGDSLYFNRGRDFASGVNNIKITDTINNSVIKGDYAEVFRAKDSVFITKRAVAISVQEQDSVYIHADTLMVTGKPENRLVRGFYDARIFKKDLSGKSDSIVSRQTTGLTKMIGSPILWNGVSQMTGDSIFIQSNVQTEKLDSLRVFYNAFIVNKDTTGGFNQIKGKELTGFFKDNELSVVNIDKNVEHLVYLRNEAQELIGIDKRTSGRVLLEFEDGELVLDTYYNEAKGTTFPPDELPVNARTLRGLNWRGDEQILSYNDLFKGKSIPKQIKIQGLPLPVKEDDFFSKEDLENLNENSELKKEDLENRKEDQIENIEGTGDN</sequence>
<organism evidence="4 5">
    <name type="scientific">Nonlabens agnitus</name>
    <dbReference type="NCBI Taxonomy" id="870484"/>
    <lineage>
        <taxon>Bacteria</taxon>
        <taxon>Pseudomonadati</taxon>
        <taxon>Bacteroidota</taxon>
        <taxon>Flavobacteriia</taxon>
        <taxon>Flavobacteriales</taxon>
        <taxon>Flavobacteriaceae</taxon>
        <taxon>Nonlabens</taxon>
    </lineage>
</organism>
<evidence type="ECO:0000256" key="1">
    <source>
        <dbReference type="ARBA" id="ARBA00022729"/>
    </source>
</evidence>